<name>A0A0S7C3I8_9BACT</name>
<evidence type="ECO:0000256" key="8">
    <source>
        <dbReference type="SAM" id="SignalP"/>
    </source>
</evidence>
<evidence type="ECO:0000256" key="2">
    <source>
        <dbReference type="ARBA" id="ARBA00022801"/>
    </source>
</evidence>
<feature type="binding site" evidence="6">
    <location>
        <begin position="241"/>
        <end position="244"/>
    </location>
    <ligand>
        <name>substrate</name>
    </ligand>
</feature>
<proteinExistence type="predicted"/>
<evidence type="ECO:0000313" key="10">
    <source>
        <dbReference type="Proteomes" id="UP000053091"/>
    </source>
</evidence>
<evidence type="ECO:0000256" key="3">
    <source>
        <dbReference type="ARBA" id="ARBA00022813"/>
    </source>
</evidence>
<dbReference type="CDD" id="cd04701">
    <property type="entry name" value="Asparaginase_2"/>
    <property type="match status" value="1"/>
</dbReference>
<dbReference type="AlphaFoldDB" id="A0A0S7C3I8"/>
<dbReference type="PANTHER" id="PTHR10188:SF6">
    <property type="entry name" value="N(4)-(BETA-N-ACETYLGLUCOSAMINYL)-L-ASPARAGINASE"/>
    <property type="match status" value="1"/>
</dbReference>
<dbReference type="FunFam" id="3.60.20.30:FF:000001">
    <property type="entry name" value="Isoaspartyl peptidase/L-asparaginase"/>
    <property type="match status" value="1"/>
</dbReference>
<dbReference type="GO" id="GO:0006508">
    <property type="term" value="P:proteolysis"/>
    <property type="evidence" value="ECO:0007669"/>
    <property type="project" value="UniProtKB-KW"/>
</dbReference>
<keyword evidence="1" id="KW-0645">Protease</keyword>
<dbReference type="Gene3D" id="3.60.20.30">
    <property type="entry name" value="(Glycosyl)asparaginase"/>
    <property type="match status" value="1"/>
</dbReference>
<keyword evidence="2" id="KW-0378">Hydrolase</keyword>
<feature type="chain" id="PRO_5006633510" description="Isoaspartyl peptidase" evidence="8">
    <location>
        <begin position="22"/>
        <end position="323"/>
    </location>
</feature>
<dbReference type="OrthoDB" id="9780217at2"/>
<feature type="binding site" evidence="6">
    <location>
        <begin position="218"/>
        <end position="221"/>
    </location>
    <ligand>
        <name>substrate</name>
    </ligand>
</feature>
<dbReference type="Pfam" id="PF01112">
    <property type="entry name" value="Asparaginase_2"/>
    <property type="match status" value="1"/>
</dbReference>
<reference evidence="9" key="1">
    <citation type="journal article" date="2015" name="Genome Announc.">
        <title>Draft Genome Sequence of Bacteroidales Strain TBC1, a Novel Isolate from a Methanogenic Wastewater Treatment System.</title>
        <authorList>
            <person name="Tourlousse D.M."/>
            <person name="Matsuura N."/>
            <person name="Sun L."/>
            <person name="Toyonaga M."/>
            <person name="Kuroda K."/>
            <person name="Ohashi A."/>
            <person name="Cruz R."/>
            <person name="Yamaguchi T."/>
            <person name="Sekiguchi Y."/>
        </authorList>
    </citation>
    <scope>NUCLEOTIDE SEQUENCE [LARGE SCALE GENOMIC DNA]</scope>
    <source>
        <strain evidence="9">TBC1</strain>
    </source>
</reference>
<dbReference type="PATRIC" id="fig|1678841.3.peg.2141"/>
<dbReference type="Proteomes" id="UP000053091">
    <property type="component" value="Unassembled WGS sequence"/>
</dbReference>
<dbReference type="STRING" id="1678841.TBC1_111918"/>
<sequence length="323" mass="34365">MKHLTLTFIICFLIALPHAMAQQPGWVLVIHGGAGNITPARVAPEKQVIYEAKLQEALTAGQQVLAGGGTAMDAVIAAVQFMEECPLFNSGKGAVFNAEGKNELDASVMDGFTGKAGAVAGVTIIRSPVEAARRVMDSSQHVMLSGKGAEAFAREQGLQMVDPSYFHTDESWQEYMKVKERLEQEGRKGTVGAVALDSHGNLAAATSTGGMTFKKYGRIGDSPVIGAGTYASNESCAVSCTGHGEYFIRNSVAYDVSARMLYLGETLEQAAEYIINEKLKSQGGAGGLIAVDKNGNISMPFNTPGMFRGFVKQGAEPRVLMFR</sequence>
<feature type="active site" description="Nucleophile" evidence="5">
    <location>
        <position position="190"/>
    </location>
</feature>
<evidence type="ECO:0000256" key="6">
    <source>
        <dbReference type="PIRSR" id="PIRSR600246-2"/>
    </source>
</evidence>
<dbReference type="PANTHER" id="PTHR10188">
    <property type="entry name" value="L-ASPARAGINASE"/>
    <property type="match status" value="1"/>
</dbReference>
<dbReference type="GO" id="GO:0008233">
    <property type="term" value="F:peptidase activity"/>
    <property type="evidence" value="ECO:0007669"/>
    <property type="project" value="UniProtKB-KW"/>
</dbReference>
<dbReference type="SUPFAM" id="SSF56235">
    <property type="entry name" value="N-terminal nucleophile aminohydrolases (Ntn hydrolases)"/>
    <property type="match status" value="1"/>
</dbReference>
<evidence type="ECO:0000256" key="7">
    <source>
        <dbReference type="PIRSR" id="PIRSR600246-3"/>
    </source>
</evidence>
<accession>A0A0S7C3I8</accession>
<feature type="signal peptide" evidence="8">
    <location>
        <begin position="1"/>
        <end position="21"/>
    </location>
</feature>
<evidence type="ECO:0000256" key="5">
    <source>
        <dbReference type="PIRSR" id="PIRSR600246-1"/>
    </source>
</evidence>
<organism evidence="9">
    <name type="scientific">Lentimicrobium saccharophilum</name>
    <dbReference type="NCBI Taxonomy" id="1678841"/>
    <lineage>
        <taxon>Bacteria</taxon>
        <taxon>Pseudomonadati</taxon>
        <taxon>Bacteroidota</taxon>
        <taxon>Bacteroidia</taxon>
        <taxon>Bacteroidales</taxon>
        <taxon>Lentimicrobiaceae</taxon>
        <taxon>Lentimicrobium</taxon>
    </lineage>
</organism>
<evidence type="ECO:0000313" key="9">
    <source>
        <dbReference type="EMBL" id="GAP43760.1"/>
    </source>
</evidence>
<feature type="site" description="Cleavage; by autolysis" evidence="7">
    <location>
        <begin position="189"/>
        <end position="190"/>
    </location>
</feature>
<evidence type="ECO:0000256" key="1">
    <source>
        <dbReference type="ARBA" id="ARBA00022670"/>
    </source>
</evidence>
<evidence type="ECO:0000256" key="4">
    <source>
        <dbReference type="ARBA" id="ARBA00069124"/>
    </source>
</evidence>
<dbReference type="GO" id="GO:0016811">
    <property type="term" value="F:hydrolase activity, acting on carbon-nitrogen (but not peptide) bonds, in linear amides"/>
    <property type="evidence" value="ECO:0007669"/>
    <property type="project" value="UniProtKB-ARBA"/>
</dbReference>
<dbReference type="RefSeq" id="WP_082189550.1">
    <property type="nucleotide sequence ID" value="NZ_DF968182.1"/>
</dbReference>
<gene>
    <name evidence="9" type="ORF">TBC1_111918</name>
</gene>
<keyword evidence="3" id="KW-0068">Autocatalytic cleavage</keyword>
<keyword evidence="8" id="KW-0732">Signal</keyword>
<dbReference type="InterPro" id="IPR000246">
    <property type="entry name" value="Peptidase_T2"/>
</dbReference>
<keyword evidence="10" id="KW-1185">Reference proteome</keyword>
<protein>
    <recommendedName>
        <fullName evidence="4">Isoaspartyl peptidase</fullName>
    </recommendedName>
</protein>
<dbReference type="EMBL" id="DF968182">
    <property type="protein sequence ID" value="GAP43760.1"/>
    <property type="molecule type" value="Genomic_DNA"/>
</dbReference>
<dbReference type="InterPro" id="IPR029055">
    <property type="entry name" value="Ntn_hydrolases_N"/>
</dbReference>